<sequence length="671" mass="77114">MQVDIVGRINNLQLPRTQPYIPIFECLVNSIEAMVDLPKTYPSRIDVTIDHDVRQHNIHGVDDVASSIQNITVTDTGIGFNDQNYQAFFLSDSTNKVARGNKGIGRFTWLKVFENARVESNYLDGDEWSQREFDFLKTKSGIENEKVIKAKSKQYRTSVKLLSLRSEYQKHFPKNLETISRKIIDHLLIYFVSGDCPQIWLHDNLGSQSLNVNQVFADEIRSSVTELNFTVKEWPFIARIVKYHSSASKQHSVSYCAHSREVLSQKASALVSDLTVRLVDDAGESFVFLTYISGTYLDENVNSERTAFLFMRDDDLEFPEELTKQDIYDAVGEQLKNVAAPYLVTLKTEKRRNVENFVASKAPEYRFILNSRYESHLDRVAPHLSDDALDLALFKVQREIEVEHKEDAKQITTLASDATTDSEQYNNLYESYLSAENELGKAALAKYVIHRRTILDLLDDALEIQENGRYAKEELVHKLIFPMRTTSDDVGFSEQNLWVIDERLAFHSHLASDLPIRKLKVVNSTDGDEPDIVVFNSPTAFSESESAFQSIVLVEFKRPERNEYPPNDEDPVEQVLRYVRKIKDGEAKSLKGKTINSQQIPFYAYIICSLTPKMKQIASDRDFTPMADNEGYFLYHKTRGCYIEIMSYDKMLNDAKKRNRAFFDKLQISCN</sequence>
<dbReference type="EMBL" id="WINI01000009">
    <property type="protein sequence ID" value="MQR02325.1"/>
    <property type="molecule type" value="Genomic_DNA"/>
</dbReference>
<dbReference type="RefSeq" id="WP_153235955.1">
    <property type="nucleotide sequence ID" value="NZ_WINI01000009.1"/>
</dbReference>
<name>A0A843YRY9_9BURK</name>
<dbReference type="SUPFAM" id="SSF55874">
    <property type="entry name" value="ATPase domain of HSP90 chaperone/DNA topoisomerase II/histidine kinase"/>
    <property type="match status" value="1"/>
</dbReference>
<gene>
    <name evidence="1" type="ORF">GEV47_16735</name>
</gene>
<accession>A0A843YRY9</accession>
<reference evidence="1 2" key="1">
    <citation type="submission" date="2019-10" db="EMBL/GenBank/DDBJ databases">
        <title>Glaciimonas soli sp. nov., a psychrophilic bacterium isolated from the forest soil of a high elevation mountain in Taiwan.</title>
        <authorList>
            <person name="Wang L.-T."/>
            <person name="Shieh W.Y."/>
        </authorList>
    </citation>
    <scope>NUCLEOTIDE SEQUENCE [LARGE SCALE GENOMIC DNA]</scope>
    <source>
        <strain evidence="1 2">GS1</strain>
    </source>
</reference>
<dbReference type="OrthoDB" id="2041081at2"/>
<organism evidence="1 2">
    <name type="scientific">Glaciimonas soli</name>
    <dbReference type="NCBI Taxonomy" id="2590999"/>
    <lineage>
        <taxon>Bacteria</taxon>
        <taxon>Pseudomonadati</taxon>
        <taxon>Pseudomonadota</taxon>
        <taxon>Betaproteobacteria</taxon>
        <taxon>Burkholderiales</taxon>
        <taxon>Oxalobacteraceae</taxon>
        <taxon>Glaciimonas</taxon>
    </lineage>
</organism>
<evidence type="ECO:0000313" key="2">
    <source>
        <dbReference type="Proteomes" id="UP000451565"/>
    </source>
</evidence>
<comment type="caution">
    <text evidence="1">The sequence shown here is derived from an EMBL/GenBank/DDBJ whole genome shotgun (WGS) entry which is preliminary data.</text>
</comment>
<protein>
    <recommendedName>
        <fullName evidence="3">ATP-binding protein</fullName>
    </recommendedName>
</protein>
<keyword evidence="2" id="KW-1185">Reference proteome</keyword>
<dbReference type="Gene3D" id="3.30.565.10">
    <property type="entry name" value="Histidine kinase-like ATPase, C-terminal domain"/>
    <property type="match status" value="1"/>
</dbReference>
<proteinExistence type="predicted"/>
<dbReference type="Proteomes" id="UP000451565">
    <property type="component" value="Unassembled WGS sequence"/>
</dbReference>
<evidence type="ECO:0008006" key="3">
    <source>
        <dbReference type="Google" id="ProtNLM"/>
    </source>
</evidence>
<evidence type="ECO:0000313" key="1">
    <source>
        <dbReference type="EMBL" id="MQR02325.1"/>
    </source>
</evidence>
<dbReference type="InterPro" id="IPR036890">
    <property type="entry name" value="HATPase_C_sf"/>
</dbReference>
<dbReference type="AlphaFoldDB" id="A0A843YRY9"/>